<dbReference type="EMBL" id="JAACJM010000428">
    <property type="protein sequence ID" value="KAF5319868.1"/>
    <property type="molecule type" value="Genomic_DNA"/>
</dbReference>
<feature type="chain" id="PRO_5034068450" evidence="1">
    <location>
        <begin position="19"/>
        <end position="83"/>
    </location>
</feature>
<gene>
    <name evidence="2" type="ORF">D9758_018523</name>
</gene>
<name>A0A8H5BCE2_9AGAR</name>
<organism evidence="2 3">
    <name type="scientific">Tetrapyrgos nigripes</name>
    <dbReference type="NCBI Taxonomy" id="182062"/>
    <lineage>
        <taxon>Eukaryota</taxon>
        <taxon>Fungi</taxon>
        <taxon>Dikarya</taxon>
        <taxon>Basidiomycota</taxon>
        <taxon>Agaricomycotina</taxon>
        <taxon>Agaricomycetes</taxon>
        <taxon>Agaricomycetidae</taxon>
        <taxon>Agaricales</taxon>
        <taxon>Marasmiineae</taxon>
        <taxon>Marasmiaceae</taxon>
        <taxon>Tetrapyrgos</taxon>
    </lineage>
</organism>
<dbReference type="AlphaFoldDB" id="A0A8H5BCE2"/>
<dbReference type="Proteomes" id="UP000559256">
    <property type="component" value="Unassembled WGS sequence"/>
</dbReference>
<keyword evidence="1" id="KW-0732">Signal</keyword>
<keyword evidence="3" id="KW-1185">Reference proteome</keyword>
<evidence type="ECO:0000313" key="2">
    <source>
        <dbReference type="EMBL" id="KAF5319868.1"/>
    </source>
</evidence>
<protein>
    <submittedName>
        <fullName evidence="2">Uncharacterized protein</fullName>
    </submittedName>
</protein>
<dbReference type="OrthoDB" id="10442720at2759"/>
<evidence type="ECO:0000256" key="1">
    <source>
        <dbReference type="SAM" id="SignalP"/>
    </source>
</evidence>
<proteinExistence type="predicted"/>
<accession>A0A8H5BCE2</accession>
<comment type="caution">
    <text evidence="2">The sequence shown here is derived from an EMBL/GenBank/DDBJ whole genome shotgun (WGS) entry which is preliminary data.</text>
</comment>
<feature type="signal peptide" evidence="1">
    <location>
        <begin position="1"/>
        <end position="18"/>
    </location>
</feature>
<evidence type="ECO:0000313" key="3">
    <source>
        <dbReference type="Proteomes" id="UP000559256"/>
    </source>
</evidence>
<reference evidence="2 3" key="1">
    <citation type="journal article" date="2020" name="ISME J.">
        <title>Uncovering the hidden diversity of litter-decomposition mechanisms in mushroom-forming fungi.</title>
        <authorList>
            <person name="Floudas D."/>
            <person name="Bentzer J."/>
            <person name="Ahren D."/>
            <person name="Johansson T."/>
            <person name="Persson P."/>
            <person name="Tunlid A."/>
        </authorList>
    </citation>
    <scope>NUCLEOTIDE SEQUENCE [LARGE SCALE GENOMIC DNA]</scope>
    <source>
        <strain evidence="2 3">CBS 291.85</strain>
    </source>
</reference>
<sequence length="83" mass="8925">MQFKLFLIAALSASSALAMTADYELDPTNEIEANEPAVVNKRSVFGVAADYELDPSDEIEAKRSVLGVSADYEVDPGDDKIDA</sequence>